<dbReference type="Pfam" id="PF02515">
    <property type="entry name" value="CoA_transf_3"/>
    <property type="match status" value="1"/>
</dbReference>
<dbReference type="PANTHER" id="PTHR48229">
    <property type="entry name" value="CAIB/BAIF FAMILY ENZYME (AFU_ORTHOLOGUE AFUA_1G05360)-RELATED"/>
    <property type="match status" value="1"/>
</dbReference>
<dbReference type="InterPro" id="IPR003673">
    <property type="entry name" value="CoA-Trfase_fam_III"/>
</dbReference>
<sequence>MHKYSLQDGAACALKDLLNRTRHEIPDEVIAKTHEVKFHSIEGDGRISTPCPFKETEAVSALKAVEAASVAAIADLRYGAESRKITIDLERAICFLFAAYICEIDGMNKAHPDVKSKLIDTDLLQAQSILYRRLSANLYETRTPGEYFHLHGSLEATKALNMIGLEGHRPDMTDYHDAINLIERHVQMFTAAELEKLNAEKQQAGVTCLKWEDFKKTSYGESKLEQGPWLIEKLETATPPVPFTSVRKARGKLRPLAGVRVIEMCRIIAGPAIGRTLAEYGADVIKITPPHLSDVPFFQVDGNMGKHTLSLDLRKPEDRSEFDSLLSTADVFLDGYRPGSLSRLGYGYEFLSSLAVSRGRGIVCISESCFGAIPPSSETSASEEAKAWAQRPGWQQIADCVSGVAWAQGTEFMDLDEPVVPPFPMSDYGTGCAGAIAALTGLYNRATKGGSWWGGVSLVGYDVYLMGLGLYEPQVLKPLKEEFREAGFFGAGAGGLRHNDSVDEVGKRALKAMRERRRGLFNADNCHEAYSEPYNAKVKYVKSAVRIEGVGIGFDRMTRPNGHDKGGWSGWDFSEGLIE</sequence>
<evidence type="ECO:0000313" key="2">
    <source>
        <dbReference type="EMBL" id="CAF9908912.1"/>
    </source>
</evidence>
<gene>
    <name evidence="2" type="ORF">HETSPECPRED_008766</name>
</gene>
<dbReference type="GO" id="GO:0003824">
    <property type="term" value="F:catalytic activity"/>
    <property type="evidence" value="ECO:0007669"/>
    <property type="project" value="InterPro"/>
</dbReference>
<dbReference type="SUPFAM" id="SSF89796">
    <property type="entry name" value="CoA-transferase family III (CaiB/BaiF)"/>
    <property type="match status" value="2"/>
</dbReference>
<name>A0A8H3ERH9_9LECA</name>
<accession>A0A8H3ERH9</accession>
<comment type="caution">
    <text evidence="2">The sequence shown here is derived from an EMBL/GenBank/DDBJ whole genome shotgun (WGS) entry which is preliminary data.</text>
</comment>
<proteinExistence type="inferred from homology"/>
<dbReference type="PANTHER" id="PTHR48229:SF1">
    <property type="entry name" value="ALPHA METHYLACYL-COA RACEMASE-RELATED"/>
    <property type="match status" value="1"/>
</dbReference>
<reference evidence="2" key="1">
    <citation type="submission" date="2021-03" db="EMBL/GenBank/DDBJ databases">
        <authorList>
            <person name="Tagirdzhanova G."/>
        </authorList>
    </citation>
    <scope>NUCLEOTIDE SEQUENCE</scope>
</reference>
<dbReference type="OrthoDB" id="2308815at2759"/>
<dbReference type="EMBL" id="CAJPDS010000007">
    <property type="protein sequence ID" value="CAF9908912.1"/>
    <property type="molecule type" value="Genomic_DNA"/>
</dbReference>
<keyword evidence="3" id="KW-1185">Reference proteome</keyword>
<dbReference type="InterPro" id="IPR023606">
    <property type="entry name" value="CoA-Trfase_III_dom_1_sf"/>
</dbReference>
<dbReference type="Gene3D" id="3.40.50.10540">
    <property type="entry name" value="Crotonobetainyl-coa:carnitine coa-transferase, domain 1"/>
    <property type="match status" value="1"/>
</dbReference>
<organism evidence="2 3">
    <name type="scientific">Heterodermia speciosa</name>
    <dbReference type="NCBI Taxonomy" id="116794"/>
    <lineage>
        <taxon>Eukaryota</taxon>
        <taxon>Fungi</taxon>
        <taxon>Dikarya</taxon>
        <taxon>Ascomycota</taxon>
        <taxon>Pezizomycotina</taxon>
        <taxon>Lecanoromycetes</taxon>
        <taxon>OSLEUM clade</taxon>
        <taxon>Lecanoromycetidae</taxon>
        <taxon>Caliciales</taxon>
        <taxon>Physciaceae</taxon>
        <taxon>Heterodermia</taxon>
    </lineage>
</organism>
<evidence type="ECO:0000313" key="3">
    <source>
        <dbReference type="Proteomes" id="UP000664521"/>
    </source>
</evidence>
<evidence type="ECO:0008006" key="4">
    <source>
        <dbReference type="Google" id="ProtNLM"/>
    </source>
</evidence>
<dbReference type="InterPro" id="IPR052985">
    <property type="entry name" value="CoA-trans_III_biosynth/detox"/>
</dbReference>
<protein>
    <recommendedName>
        <fullName evidence="4">CoA-transferase family III</fullName>
    </recommendedName>
</protein>
<dbReference type="Proteomes" id="UP000664521">
    <property type="component" value="Unassembled WGS sequence"/>
</dbReference>
<comment type="similarity">
    <text evidence="1">Belongs to the CoA-transferase III family.</text>
</comment>
<dbReference type="AlphaFoldDB" id="A0A8H3ERH9"/>
<evidence type="ECO:0000256" key="1">
    <source>
        <dbReference type="ARBA" id="ARBA00008383"/>
    </source>
</evidence>